<feature type="transmembrane region" description="Helical" evidence="1">
    <location>
        <begin position="266"/>
        <end position="283"/>
    </location>
</feature>
<dbReference type="RefSeq" id="WP_111476552.1">
    <property type="nucleotide sequence ID" value="NZ_QHKM01000001.1"/>
</dbReference>
<keyword evidence="1" id="KW-0472">Membrane</keyword>
<keyword evidence="1" id="KW-0812">Transmembrane</keyword>
<feature type="transmembrane region" description="Helical" evidence="1">
    <location>
        <begin position="197"/>
        <end position="220"/>
    </location>
</feature>
<dbReference type="GO" id="GO:0016020">
    <property type="term" value="C:membrane"/>
    <property type="evidence" value="ECO:0007669"/>
    <property type="project" value="TreeGrafter"/>
</dbReference>
<feature type="transmembrane region" description="Helical" evidence="1">
    <location>
        <begin position="227"/>
        <end position="246"/>
    </location>
</feature>
<organism evidence="3 4">
    <name type="scientific">Hymenobacter edaphi</name>
    <dbReference type="NCBI Taxonomy" id="2211146"/>
    <lineage>
        <taxon>Bacteria</taxon>
        <taxon>Pseudomonadati</taxon>
        <taxon>Bacteroidota</taxon>
        <taxon>Cytophagia</taxon>
        <taxon>Cytophagales</taxon>
        <taxon>Hymenobacteraceae</taxon>
        <taxon>Hymenobacter</taxon>
    </lineage>
</organism>
<proteinExistence type="predicted"/>
<dbReference type="Pfam" id="PF01757">
    <property type="entry name" value="Acyl_transf_3"/>
    <property type="match status" value="1"/>
</dbReference>
<comment type="caution">
    <text evidence="3">The sequence shown here is derived from an EMBL/GenBank/DDBJ whole genome shotgun (WGS) entry which is preliminary data.</text>
</comment>
<dbReference type="OrthoDB" id="9796461at2"/>
<gene>
    <name evidence="3" type="ORF">DLM85_02885</name>
</gene>
<evidence type="ECO:0000256" key="1">
    <source>
        <dbReference type="SAM" id="Phobius"/>
    </source>
</evidence>
<dbReference type="AlphaFoldDB" id="A0A328BUW4"/>
<feature type="transmembrane region" description="Helical" evidence="1">
    <location>
        <begin position="7"/>
        <end position="23"/>
    </location>
</feature>
<dbReference type="Proteomes" id="UP000248553">
    <property type="component" value="Unassembled WGS sequence"/>
</dbReference>
<dbReference type="InterPro" id="IPR002656">
    <property type="entry name" value="Acyl_transf_3_dom"/>
</dbReference>
<dbReference type="InterPro" id="IPR050879">
    <property type="entry name" value="Acyltransferase_3"/>
</dbReference>
<dbReference type="GO" id="GO:0016747">
    <property type="term" value="F:acyltransferase activity, transferring groups other than amino-acyl groups"/>
    <property type="evidence" value="ECO:0007669"/>
    <property type="project" value="InterPro"/>
</dbReference>
<feature type="domain" description="Acyltransferase 3" evidence="2">
    <location>
        <begin position="9"/>
        <end position="350"/>
    </location>
</feature>
<feature type="transmembrane region" description="Helical" evidence="1">
    <location>
        <begin position="304"/>
        <end position="324"/>
    </location>
</feature>
<feature type="transmembrane region" description="Helical" evidence="1">
    <location>
        <begin position="84"/>
        <end position="102"/>
    </location>
</feature>
<keyword evidence="4" id="KW-1185">Reference proteome</keyword>
<dbReference type="EMBL" id="QHKM01000001">
    <property type="protein sequence ID" value="RAK69816.1"/>
    <property type="molecule type" value="Genomic_DNA"/>
</dbReference>
<name>A0A328BUW4_9BACT</name>
<accession>A0A328BUW4</accession>
<feature type="transmembrane region" description="Helical" evidence="1">
    <location>
        <begin position="330"/>
        <end position="350"/>
    </location>
</feature>
<dbReference type="GO" id="GO:0000271">
    <property type="term" value="P:polysaccharide biosynthetic process"/>
    <property type="evidence" value="ECO:0007669"/>
    <property type="project" value="TreeGrafter"/>
</dbReference>
<sequence length="385" mass="44262">MKQYYKPLTGIRAIAAYMVYVHHFNPGLDVFNSPTLRDIFNELHIGVTVFFTLSGFLIAARYLDKAEFNAKYIFRYFTNRFARIYPLYFLLNTIIFTTFYLHDPVPKVLTEYVMNITFLKGFSWKYFGTGLQQAWSLTVEECFYLFALVFFLALQSGGRARRILVWVAATVLLPLTGFALKYLFNTLEMPFFEDNELVISFTFFGRFIEFFIGIGLAILIKKYQFRFRFFTYTGLAFFALGVYFLIRLEHIYDIPFGTKHPLGVAVNNIYLPLALATLFLGLIQERTLVSRLLSTNVFSVLGKSSYAFYLVHMGFFQALLAEQINTKTPLGALLIFLNLVMFSIALFYLFEEPANKAIRALTARLGWQTPISSSSTSALSKVTAQ</sequence>
<feature type="transmembrane region" description="Helical" evidence="1">
    <location>
        <begin position="43"/>
        <end position="63"/>
    </location>
</feature>
<feature type="transmembrane region" description="Helical" evidence="1">
    <location>
        <begin position="134"/>
        <end position="154"/>
    </location>
</feature>
<evidence type="ECO:0000313" key="3">
    <source>
        <dbReference type="EMBL" id="RAK69816.1"/>
    </source>
</evidence>
<dbReference type="PANTHER" id="PTHR23028:SF53">
    <property type="entry name" value="ACYL_TRANSF_3 DOMAIN-CONTAINING PROTEIN"/>
    <property type="match status" value="1"/>
</dbReference>
<evidence type="ECO:0000259" key="2">
    <source>
        <dbReference type="Pfam" id="PF01757"/>
    </source>
</evidence>
<protein>
    <recommendedName>
        <fullName evidence="2">Acyltransferase 3 domain-containing protein</fullName>
    </recommendedName>
</protein>
<dbReference type="PANTHER" id="PTHR23028">
    <property type="entry name" value="ACETYLTRANSFERASE"/>
    <property type="match status" value="1"/>
</dbReference>
<feature type="transmembrane region" description="Helical" evidence="1">
    <location>
        <begin position="163"/>
        <end position="185"/>
    </location>
</feature>
<reference evidence="4" key="1">
    <citation type="submission" date="2018-05" db="EMBL/GenBank/DDBJ databases">
        <authorList>
            <person name="Nie L."/>
        </authorList>
    </citation>
    <scope>NUCLEOTIDE SEQUENCE [LARGE SCALE GENOMIC DNA]</scope>
    <source>
        <strain evidence="4">NL</strain>
    </source>
</reference>
<keyword evidence="1" id="KW-1133">Transmembrane helix</keyword>
<evidence type="ECO:0000313" key="4">
    <source>
        <dbReference type="Proteomes" id="UP000248553"/>
    </source>
</evidence>